<gene>
    <name evidence="1" type="ordered locus">Sez_0179</name>
    <name evidence="2" type="ordered locus">Sez_0181</name>
</gene>
<evidence type="ECO:0000313" key="1">
    <source>
        <dbReference type="EMBL" id="ACG61557.1"/>
    </source>
</evidence>
<dbReference type="AlphaFoldDB" id="B4U0B4"/>
<evidence type="ECO:0000313" key="2">
    <source>
        <dbReference type="EMBL" id="ACG61559.1"/>
    </source>
</evidence>
<dbReference type="KEGG" id="sez:Sez_0181"/>
<reference evidence="1 3" key="1">
    <citation type="journal article" date="2008" name="PLoS ONE">
        <title>Genome sequence of a lancefield group C Streptococcus zooepidemicus strain causing epidemic nephritis: new information about an old disease.</title>
        <authorList>
            <person name="Beres S.B."/>
            <person name="Sesso R."/>
            <person name="Pinto S.W.L."/>
            <person name="Hoe N.P."/>
            <person name="Porcella S.F."/>
            <person name="Deleo F.R."/>
            <person name="Musser J.M."/>
        </authorList>
    </citation>
    <scope>NUCLEOTIDE SEQUENCE [LARGE SCALE GENOMIC DNA]</scope>
    <source>
        <strain evidence="1 3">MGCS10565</strain>
    </source>
</reference>
<protein>
    <submittedName>
        <fullName evidence="1">Uncharacterized protein</fullName>
    </submittedName>
</protein>
<dbReference type="HOGENOM" id="CLU_3141049_0_0_9"/>
<dbReference type="Proteomes" id="UP000001873">
    <property type="component" value="Chromosome"/>
</dbReference>
<accession>B4U0B4</accession>
<organism evidence="1 3">
    <name type="scientific">Streptococcus equi subsp. zooepidemicus (strain MGCS10565)</name>
    <dbReference type="NCBI Taxonomy" id="552526"/>
    <lineage>
        <taxon>Bacteria</taxon>
        <taxon>Bacillati</taxon>
        <taxon>Bacillota</taxon>
        <taxon>Bacilli</taxon>
        <taxon>Lactobacillales</taxon>
        <taxon>Streptococcaceae</taxon>
        <taxon>Streptococcus</taxon>
    </lineage>
</organism>
<dbReference type="EMBL" id="CP001129">
    <property type="protein sequence ID" value="ACG61559.1"/>
    <property type="molecule type" value="Genomic_DNA"/>
</dbReference>
<proteinExistence type="predicted"/>
<evidence type="ECO:0000313" key="3">
    <source>
        <dbReference type="Proteomes" id="UP000001873"/>
    </source>
</evidence>
<sequence>MQAPASAAHQQLDQRSKLLEEKQMIDLALSARHFYQKETGAKKSDFRDS</sequence>
<dbReference type="EMBL" id="CP001129">
    <property type="protein sequence ID" value="ACG61557.1"/>
    <property type="molecule type" value="Genomic_DNA"/>
</dbReference>
<dbReference type="KEGG" id="sez:Sez_0179"/>
<name>B4U0B4_STREM</name>